<feature type="region of interest" description="Disordered" evidence="4">
    <location>
        <begin position="721"/>
        <end position="760"/>
    </location>
</feature>
<evidence type="ECO:0000313" key="6">
    <source>
        <dbReference type="Proteomes" id="UP000230066"/>
    </source>
</evidence>
<sequence>MTEDEHAKVVPVNGNNHSENNQHRAKDDDSESAEVRHKRSVRFGDGDQLITAVFEANSPWANEPLNPYELAGAYKLRCDVEGIVPLYSVLSQLESINLRYSYARRDVFTLKGTQLKAPHIELLEEVFKRVQFELINLENTNLTDETMSALCEMFEFYESCAELCLARNPQITGEGWKAVARLLRKLPCLRWLDVRGIPLNESDTQSLSHAIRSQAMCCRAEMSKFSKYQLANQRLAESVLTAGLTDEEQRTQVNKLACEMKRLATCQTHAAIKCQQCLSQIPYRGLRGLHLGSTKVRDIALSRLVTGVRLSSICDLRLPDNQLTPSDAVFLIPLLRFGATLRYLDLSRNRLGDEGCRVIANALSSTAYATQPPAASTPGLRRLYLGDNQLTEASMHALARALSHCTLLNCLQLNSNPEIGCSGVVSLQPGILHSRQLKRLGLARCGLSCIGAVALAEVMVDRPRRLSRLDLRENEIGAAGLLALGRCLKCVDRRVQIDGLDHINPSPSTPSSPHSAKQPVGLLHTVARLAGSPPAAYSPSEKDPQEAIDQVSTQAAQTYMQMMAENHVNFPNNNQSARCWSISTRYHRIQVPNASATLSTPVTEDLDCRYLWGDSSDEDDDGDGGGGGDGYNTGDMSGSVDAVLEAPSEPESRVKPTESNGSTDEKVSDSDRIVRLSDLGVNHSSSKEAVNGTNSLDRLVTNDHAANEQPDLQSMDSVLMMPFSNPSPKANEINVEPWDSHNWNKTPINTTDKLTDVPPT</sequence>
<dbReference type="PANTHER" id="PTHR24112:SF9">
    <property type="entry name" value="PROTEIN PHOSPHATASE 1 REGULATORY SUBUNIT 37"/>
    <property type="match status" value="1"/>
</dbReference>
<keyword evidence="6" id="KW-1185">Reference proteome</keyword>
<dbReference type="AlphaFoldDB" id="A0A4E0RPR2"/>
<evidence type="ECO:0008006" key="7">
    <source>
        <dbReference type="Google" id="ProtNLM"/>
    </source>
</evidence>
<reference evidence="5" key="1">
    <citation type="submission" date="2019-03" db="EMBL/GenBank/DDBJ databases">
        <title>Improved annotation for the trematode Fasciola hepatica.</title>
        <authorList>
            <person name="Choi Y.-J."/>
            <person name="Martin J."/>
            <person name="Mitreva M."/>
        </authorList>
    </citation>
    <scope>NUCLEOTIDE SEQUENCE [LARGE SCALE GENOMIC DNA]</scope>
</reference>
<dbReference type="SUPFAM" id="SSF52047">
    <property type="entry name" value="RNI-like"/>
    <property type="match status" value="1"/>
</dbReference>
<comment type="similarity">
    <text evidence="3">Belongs to the PPP1R37 family.</text>
</comment>
<dbReference type="SMART" id="SM00368">
    <property type="entry name" value="LRR_RI"/>
    <property type="match status" value="8"/>
</dbReference>
<name>A0A4E0RPR2_FASHE</name>
<protein>
    <recommendedName>
        <fullName evidence="7">Protein phosphatase 1 regulatory subunit 37</fullName>
    </recommendedName>
</protein>
<dbReference type="EMBL" id="JXXN02002363">
    <property type="protein sequence ID" value="THD23058.1"/>
    <property type="molecule type" value="Genomic_DNA"/>
</dbReference>
<comment type="caution">
    <text evidence="5">The sequence shown here is derived from an EMBL/GenBank/DDBJ whole genome shotgun (WGS) entry which is preliminary data.</text>
</comment>
<dbReference type="InterPro" id="IPR032675">
    <property type="entry name" value="LRR_dom_sf"/>
</dbReference>
<dbReference type="Gene3D" id="3.80.10.10">
    <property type="entry name" value="Ribonuclease Inhibitor"/>
    <property type="match status" value="3"/>
</dbReference>
<gene>
    <name evidence="5" type="ORF">D915_005677</name>
</gene>
<accession>A0A4E0RPR2</accession>
<evidence type="ECO:0000256" key="1">
    <source>
        <dbReference type="ARBA" id="ARBA00022614"/>
    </source>
</evidence>
<proteinExistence type="inferred from homology"/>
<evidence type="ECO:0000256" key="3">
    <source>
        <dbReference type="ARBA" id="ARBA00038315"/>
    </source>
</evidence>
<evidence type="ECO:0000256" key="2">
    <source>
        <dbReference type="ARBA" id="ARBA00022737"/>
    </source>
</evidence>
<evidence type="ECO:0000256" key="4">
    <source>
        <dbReference type="SAM" id="MobiDB-lite"/>
    </source>
</evidence>
<dbReference type="InterPro" id="IPR001611">
    <property type="entry name" value="Leu-rich_rpt"/>
</dbReference>
<dbReference type="Proteomes" id="UP000230066">
    <property type="component" value="Unassembled WGS sequence"/>
</dbReference>
<feature type="compositionally biased region" description="Polar residues" evidence="4">
    <location>
        <begin position="741"/>
        <end position="752"/>
    </location>
</feature>
<keyword evidence="2" id="KW-0677">Repeat</keyword>
<dbReference type="InterPro" id="IPR051279">
    <property type="entry name" value="PP1-Reg/Actin-Interact_Protein"/>
</dbReference>
<keyword evidence="1" id="KW-0433">Leucine-rich repeat</keyword>
<feature type="region of interest" description="Disordered" evidence="4">
    <location>
        <begin position="611"/>
        <end position="672"/>
    </location>
</feature>
<dbReference type="PANTHER" id="PTHR24112">
    <property type="entry name" value="LEUCINE-RICH REPEAT, ISOFORM F-RELATED"/>
    <property type="match status" value="1"/>
</dbReference>
<evidence type="ECO:0000313" key="5">
    <source>
        <dbReference type="EMBL" id="THD23058.1"/>
    </source>
</evidence>
<feature type="region of interest" description="Disordered" evidence="4">
    <location>
        <begin position="1"/>
        <end position="37"/>
    </location>
</feature>
<dbReference type="Pfam" id="PF13516">
    <property type="entry name" value="LRR_6"/>
    <property type="match status" value="2"/>
</dbReference>
<feature type="compositionally biased region" description="Basic and acidic residues" evidence="4">
    <location>
        <begin position="663"/>
        <end position="672"/>
    </location>
</feature>
<organism evidence="5 6">
    <name type="scientific">Fasciola hepatica</name>
    <name type="common">Liver fluke</name>
    <dbReference type="NCBI Taxonomy" id="6192"/>
    <lineage>
        <taxon>Eukaryota</taxon>
        <taxon>Metazoa</taxon>
        <taxon>Spiralia</taxon>
        <taxon>Lophotrochozoa</taxon>
        <taxon>Platyhelminthes</taxon>
        <taxon>Trematoda</taxon>
        <taxon>Digenea</taxon>
        <taxon>Plagiorchiida</taxon>
        <taxon>Echinostomata</taxon>
        <taxon>Echinostomatoidea</taxon>
        <taxon>Fasciolidae</taxon>
        <taxon>Fasciola</taxon>
    </lineage>
</organism>